<dbReference type="Proteomes" id="UP000679126">
    <property type="component" value="Unassembled WGS sequence"/>
</dbReference>
<accession>A0ABS3Y9W7</accession>
<dbReference type="EMBL" id="JAGHKP010000001">
    <property type="protein sequence ID" value="MBO9151285.1"/>
    <property type="molecule type" value="Genomic_DNA"/>
</dbReference>
<proteinExistence type="predicted"/>
<comment type="caution">
    <text evidence="2">The sequence shown here is derived from an EMBL/GenBank/DDBJ whole genome shotgun (WGS) entry which is preliminary data.</text>
</comment>
<dbReference type="RefSeq" id="WP_209143342.1">
    <property type="nucleotide sequence ID" value="NZ_JAGHKP010000001.1"/>
</dbReference>
<keyword evidence="3" id="KW-1185">Reference proteome</keyword>
<feature type="chain" id="PRO_5046699710" evidence="1">
    <location>
        <begin position="34"/>
        <end position="81"/>
    </location>
</feature>
<gene>
    <name evidence="2" type="ORF">J7I43_03640</name>
</gene>
<sequence>MKNFILRVRVRFKAYSGAAIALSGLFATAFAKAAAFRVRKIYDHSPAIFPVPNKSFIRKTGREQNFAGTAVSRGLSIKRIL</sequence>
<protein>
    <submittedName>
        <fullName evidence="2">Uncharacterized protein</fullName>
    </submittedName>
</protein>
<name>A0ABS3Y9W7_9BACT</name>
<keyword evidence="1" id="KW-0732">Signal</keyword>
<feature type="signal peptide" evidence="1">
    <location>
        <begin position="1"/>
        <end position="33"/>
    </location>
</feature>
<reference evidence="3" key="1">
    <citation type="submission" date="2021-03" db="EMBL/GenBank/DDBJ databases">
        <title>Assistant Professor.</title>
        <authorList>
            <person name="Huq M.A."/>
        </authorList>
    </citation>
    <scope>NUCLEOTIDE SEQUENCE [LARGE SCALE GENOMIC DNA]</scope>
    <source>
        <strain evidence="3">MAH-28</strain>
    </source>
</reference>
<evidence type="ECO:0000313" key="3">
    <source>
        <dbReference type="Proteomes" id="UP000679126"/>
    </source>
</evidence>
<evidence type="ECO:0000313" key="2">
    <source>
        <dbReference type="EMBL" id="MBO9151285.1"/>
    </source>
</evidence>
<organism evidence="2 3">
    <name type="scientific">Chitinophaga chungangae</name>
    <dbReference type="NCBI Taxonomy" id="2821488"/>
    <lineage>
        <taxon>Bacteria</taxon>
        <taxon>Pseudomonadati</taxon>
        <taxon>Bacteroidota</taxon>
        <taxon>Chitinophagia</taxon>
        <taxon>Chitinophagales</taxon>
        <taxon>Chitinophagaceae</taxon>
        <taxon>Chitinophaga</taxon>
    </lineage>
</organism>
<evidence type="ECO:0000256" key="1">
    <source>
        <dbReference type="SAM" id="SignalP"/>
    </source>
</evidence>